<feature type="transmembrane region" description="Helical" evidence="1">
    <location>
        <begin position="42"/>
        <end position="61"/>
    </location>
</feature>
<keyword evidence="1" id="KW-0472">Membrane</keyword>
<proteinExistence type="predicted"/>
<sequence length="320" mass="35840">MAKSTARHDLSLLHRDAFLGIVRFPEERKRCENDNGGKTAGFGASALGLGVLLAYHIWLLFTIRRNPSRTVIGLNAESRRKWVFCLMATPKIGVDHTTGLVASRSHKISEISLQLGRLHLRFKLSFESVKPRFLGTLYHNDPLKNGVLAIQTIRNNIMASTLLATTAITLSSLISVYVSNKSSSSSVLEYGDKTSVMSSVKFFAILVCFLVAFLCNLLCIRYYAHTSFLVTVPAYQNRKDAIEYVATNLNRGGFFWSLGLRAFYLSFPLFFWVFGPISMFVCCCVMSFVLYFLDTCTDFTRDLHDHSVNGEDVEAIVPLA</sequence>
<comment type="caution">
    <text evidence="2">The sequence shown here is derived from an EMBL/GenBank/DDBJ whole genome shotgun (WGS) entry which is preliminary data.</text>
</comment>
<dbReference type="EMBL" id="JABTTQ020001861">
    <property type="protein sequence ID" value="KAK6127708.1"/>
    <property type="molecule type" value="Genomic_DNA"/>
</dbReference>
<dbReference type="Proteomes" id="UP001318860">
    <property type="component" value="Unassembled WGS sequence"/>
</dbReference>
<evidence type="ECO:0000313" key="2">
    <source>
        <dbReference type="EMBL" id="KAK6127708.1"/>
    </source>
</evidence>
<dbReference type="InterPro" id="IPR006747">
    <property type="entry name" value="DUF599"/>
</dbReference>
<accession>A0ABR0UYY1</accession>
<dbReference type="Pfam" id="PF04654">
    <property type="entry name" value="DUF599"/>
    <property type="match status" value="2"/>
</dbReference>
<dbReference type="PANTHER" id="PTHR31168">
    <property type="entry name" value="OS02G0292800 PROTEIN"/>
    <property type="match status" value="1"/>
</dbReference>
<gene>
    <name evidence="2" type="ORF">DH2020_038548</name>
</gene>
<evidence type="ECO:0000256" key="1">
    <source>
        <dbReference type="SAM" id="Phobius"/>
    </source>
</evidence>
<evidence type="ECO:0008006" key="4">
    <source>
        <dbReference type="Google" id="ProtNLM"/>
    </source>
</evidence>
<name>A0ABR0UYY1_REHGL</name>
<organism evidence="2 3">
    <name type="scientific">Rehmannia glutinosa</name>
    <name type="common">Chinese foxglove</name>
    <dbReference type="NCBI Taxonomy" id="99300"/>
    <lineage>
        <taxon>Eukaryota</taxon>
        <taxon>Viridiplantae</taxon>
        <taxon>Streptophyta</taxon>
        <taxon>Embryophyta</taxon>
        <taxon>Tracheophyta</taxon>
        <taxon>Spermatophyta</taxon>
        <taxon>Magnoliopsida</taxon>
        <taxon>eudicotyledons</taxon>
        <taxon>Gunneridae</taxon>
        <taxon>Pentapetalae</taxon>
        <taxon>asterids</taxon>
        <taxon>lamiids</taxon>
        <taxon>Lamiales</taxon>
        <taxon>Orobanchaceae</taxon>
        <taxon>Rehmannieae</taxon>
        <taxon>Rehmannia</taxon>
    </lineage>
</organism>
<keyword evidence="3" id="KW-1185">Reference proteome</keyword>
<reference evidence="2 3" key="1">
    <citation type="journal article" date="2021" name="Comput. Struct. Biotechnol. J.">
        <title>De novo genome assembly of the potent medicinal plant Rehmannia glutinosa using nanopore technology.</title>
        <authorList>
            <person name="Ma L."/>
            <person name="Dong C."/>
            <person name="Song C."/>
            <person name="Wang X."/>
            <person name="Zheng X."/>
            <person name="Niu Y."/>
            <person name="Chen S."/>
            <person name="Feng W."/>
        </authorList>
    </citation>
    <scope>NUCLEOTIDE SEQUENCE [LARGE SCALE GENOMIC DNA]</scope>
    <source>
        <strain evidence="2">DH-2019</strain>
    </source>
</reference>
<protein>
    <recommendedName>
        <fullName evidence="4">DUF599 domain-containing protein</fullName>
    </recommendedName>
</protein>
<feature type="transmembrane region" description="Helical" evidence="1">
    <location>
        <begin position="202"/>
        <end position="224"/>
    </location>
</feature>
<evidence type="ECO:0000313" key="3">
    <source>
        <dbReference type="Proteomes" id="UP001318860"/>
    </source>
</evidence>
<keyword evidence="1" id="KW-1133">Transmembrane helix</keyword>
<feature type="transmembrane region" description="Helical" evidence="1">
    <location>
        <begin position="270"/>
        <end position="293"/>
    </location>
</feature>
<keyword evidence="1" id="KW-0812">Transmembrane</keyword>
<dbReference type="PANTHER" id="PTHR31168:SF19">
    <property type="entry name" value="OS01G0683700 PROTEIN"/>
    <property type="match status" value="1"/>
</dbReference>